<gene>
    <name evidence="1" type="ORF">QFC22_001677</name>
</gene>
<dbReference type="Proteomes" id="UP001243375">
    <property type="component" value="Unassembled WGS sequence"/>
</dbReference>
<dbReference type="EMBL" id="JASBWU010000004">
    <property type="protein sequence ID" value="KAJ9122257.1"/>
    <property type="molecule type" value="Genomic_DNA"/>
</dbReference>
<name>A0ACC2XEB1_9TREE</name>
<comment type="caution">
    <text evidence="1">The sequence shown here is derived from an EMBL/GenBank/DDBJ whole genome shotgun (WGS) entry which is preliminary data.</text>
</comment>
<organism evidence="1 2">
    <name type="scientific">Naganishia vaughanmartiniae</name>
    <dbReference type="NCBI Taxonomy" id="1424756"/>
    <lineage>
        <taxon>Eukaryota</taxon>
        <taxon>Fungi</taxon>
        <taxon>Dikarya</taxon>
        <taxon>Basidiomycota</taxon>
        <taxon>Agaricomycotina</taxon>
        <taxon>Tremellomycetes</taxon>
        <taxon>Filobasidiales</taxon>
        <taxon>Filobasidiaceae</taxon>
        <taxon>Naganishia</taxon>
    </lineage>
</organism>
<proteinExistence type="predicted"/>
<accession>A0ACC2XEB1</accession>
<evidence type="ECO:0000313" key="1">
    <source>
        <dbReference type="EMBL" id="KAJ9122257.1"/>
    </source>
</evidence>
<sequence>MDRLTTPELNRVVRRVVRKADRKGDIDRGAFTLKVAKQEIGESRRMLKRFRSYGTLGKGFPIDSVKDLVYEAIENVDTLKNSPIKPSREDDPKAEQHAFINAFLSDEAKSQERKKKEQGSHHGQVAGGKKTKGKARVDSDDRGDVRPSGGKVKKDRKSKIGESEEETEPAPVDSEDSLDEHPPQVARKRPRSDVESSGSEEDGSAHASAGKNGQANGKKKRADAGGKVKVKPSAKASTSTPAAPSAANQQVAHLKSLLAELGMTGRPTKAKAKAIKERRELAAELGDVLEFEAKRGLGITSSRRNNTNTQASPKTAASNEKKKQRRAEAVAVMPREEEDFESSGSEEPPVPRKKLVSPQKKVATNRNIFVHPGDSDDEDDVENLKWGDEKKGGKSQAAKGNKRRGKVRYLDLLTRRSGVGSLYFAS</sequence>
<keyword evidence="2" id="KW-1185">Reference proteome</keyword>
<protein>
    <submittedName>
        <fullName evidence="1">Uncharacterized protein</fullName>
    </submittedName>
</protein>
<reference evidence="1" key="1">
    <citation type="submission" date="2023-04" db="EMBL/GenBank/DDBJ databases">
        <title>Draft Genome sequencing of Naganishia species isolated from polar environments using Oxford Nanopore Technology.</title>
        <authorList>
            <person name="Leo P."/>
            <person name="Venkateswaran K."/>
        </authorList>
    </citation>
    <scope>NUCLEOTIDE SEQUENCE</scope>
    <source>
        <strain evidence="1">MNA-CCFEE 5425</strain>
    </source>
</reference>
<evidence type="ECO:0000313" key="2">
    <source>
        <dbReference type="Proteomes" id="UP001243375"/>
    </source>
</evidence>